<organism evidence="2 3">
    <name type="scientific">Daejeonella lutea</name>
    <dbReference type="NCBI Taxonomy" id="572036"/>
    <lineage>
        <taxon>Bacteria</taxon>
        <taxon>Pseudomonadati</taxon>
        <taxon>Bacteroidota</taxon>
        <taxon>Sphingobacteriia</taxon>
        <taxon>Sphingobacteriales</taxon>
        <taxon>Sphingobacteriaceae</taxon>
        <taxon>Daejeonella</taxon>
    </lineage>
</organism>
<evidence type="ECO:0000256" key="1">
    <source>
        <dbReference type="SAM" id="SignalP"/>
    </source>
</evidence>
<evidence type="ECO:0000313" key="2">
    <source>
        <dbReference type="EMBL" id="SKB36126.1"/>
    </source>
</evidence>
<dbReference type="EMBL" id="FUYR01000001">
    <property type="protein sequence ID" value="SKB36126.1"/>
    <property type="molecule type" value="Genomic_DNA"/>
</dbReference>
<name>A0A1T5AMD5_9SPHI</name>
<accession>A0A1T5AMD5</accession>
<keyword evidence="3" id="KW-1185">Reference proteome</keyword>
<protein>
    <recommendedName>
        <fullName evidence="4">Outer membrane protein beta-barrel domain-containing protein</fullName>
    </recommendedName>
</protein>
<keyword evidence="1" id="KW-0732">Signal</keyword>
<evidence type="ECO:0000313" key="3">
    <source>
        <dbReference type="Proteomes" id="UP000189981"/>
    </source>
</evidence>
<feature type="signal peptide" evidence="1">
    <location>
        <begin position="1"/>
        <end position="26"/>
    </location>
</feature>
<dbReference type="RefSeq" id="WP_139377356.1">
    <property type="nucleotide sequence ID" value="NZ_FUYR01000001.1"/>
</dbReference>
<dbReference type="AlphaFoldDB" id="A0A1T5AMD5"/>
<dbReference type="Proteomes" id="UP000189981">
    <property type="component" value="Unassembled WGS sequence"/>
</dbReference>
<sequence length="184" mass="18915">MKRTKLLFASAAAAVAILIGSSNSNAQTAPVNDGDSKATRLGIGLSAGIPTTDGYKFAFGGDLRLQQDFTSNVSGILSVGYNTFSLESGPAATSSVDNIDFIPVKAGIKVFPVARFYFSGEIGAGFGTRDGSKTAFIYAPGIGVGTNTGIDIGLRYEGMTGNSAIGLKNPGQVALRLAYGFNLN</sequence>
<dbReference type="STRING" id="572036.SAMN05661099_0871"/>
<gene>
    <name evidence="2" type="ORF">SAMN05661099_0871</name>
</gene>
<feature type="chain" id="PRO_5010568730" description="Outer membrane protein beta-barrel domain-containing protein" evidence="1">
    <location>
        <begin position="27"/>
        <end position="184"/>
    </location>
</feature>
<evidence type="ECO:0008006" key="4">
    <source>
        <dbReference type="Google" id="ProtNLM"/>
    </source>
</evidence>
<proteinExistence type="predicted"/>
<dbReference type="OrthoDB" id="791021at2"/>
<reference evidence="3" key="1">
    <citation type="submission" date="2017-02" db="EMBL/GenBank/DDBJ databases">
        <authorList>
            <person name="Varghese N."/>
            <person name="Submissions S."/>
        </authorList>
    </citation>
    <scope>NUCLEOTIDE SEQUENCE [LARGE SCALE GENOMIC DNA]</scope>
    <source>
        <strain evidence="3">DSM 22385</strain>
    </source>
</reference>